<dbReference type="Pfam" id="PF01381">
    <property type="entry name" value="HTH_3"/>
    <property type="match status" value="1"/>
</dbReference>
<dbReference type="Proteomes" id="UP000293172">
    <property type="component" value="Unassembled WGS sequence"/>
</dbReference>
<protein>
    <submittedName>
        <fullName evidence="3">Transcriptional regulator</fullName>
    </submittedName>
</protein>
<dbReference type="InterPro" id="IPR001387">
    <property type="entry name" value="Cro/C1-type_HTH"/>
</dbReference>
<dbReference type="EMBL" id="QJUM01000004">
    <property type="protein sequence ID" value="TBV08476.1"/>
    <property type="molecule type" value="Genomic_DNA"/>
</dbReference>
<dbReference type="RefSeq" id="WP_131174272.1">
    <property type="nucleotide sequence ID" value="NZ_QJUL01000081.1"/>
</dbReference>
<dbReference type="NCBIfam" id="NF041951">
    <property type="entry name" value="phage_RstR"/>
    <property type="match status" value="1"/>
</dbReference>
<dbReference type="InterPro" id="IPR049639">
    <property type="entry name" value="RstR"/>
</dbReference>
<proteinExistence type="predicted"/>
<dbReference type="InterPro" id="IPR010982">
    <property type="entry name" value="Lambda_DNA-bd_dom_sf"/>
</dbReference>
<dbReference type="CDD" id="cd00093">
    <property type="entry name" value="HTH_XRE"/>
    <property type="match status" value="1"/>
</dbReference>
<reference evidence="5 6" key="1">
    <citation type="submission" date="2018-06" db="EMBL/GenBank/DDBJ databases">
        <title>Three novel Pseudomonas species isolated from symptomatic oak.</title>
        <authorList>
            <person name="Bueno-Gonzalez V."/>
            <person name="Brady C."/>
        </authorList>
    </citation>
    <scope>NUCLEOTIDE SEQUENCE [LARGE SCALE GENOMIC DNA]</scope>
    <source>
        <strain evidence="4 5">P26B</strain>
        <strain evidence="3 6">P6B</strain>
    </source>
</reference>
<dbReference type="Gene3D" id="1.10.260.40">
    <property type="entry name" value="lambda repressor-like DNA-binding domains"/>
    <property type="match status" value="1"/>
</dbReference>
<dbReference type="AlphaFoldDB" id="A0A4Q9QNX5"/>
<evidence type="ECO:0000313" key="6">
    <source>
        <dbReference type="Proteomes" id="UP000293172"/>
    </source>
</evidence>
<dbReference type="SUPFAM" id="SSF47413">
    <property type="entry name" value="lambda repressor-like DNA-binding domains"/>
    <property type="match status" value="1"/>
</dbReference>
<keyword evidence="5" id="KW-1185">Reference proteome</keyword>
<evidence type="ECO:0000313" key="5">
    <source>
        <dbReference type="Proteomes" id="UP000291334"/>
    </source>
</evidence>
<dbReference type="SMART" id="SM00530">
    <property type="entry name" value="HTH_XRE"/>
    <property type="match status" value="1"/>
</dbReference>
<dbReference type="Proteomes" id="UP000291334">
    <property type="component" value="Unassembled WGS sequence"/>
</dbReference>
<evidence type="ECO:0000259" key="2">
    <source>
        <dbReference type="PROSITE" id="PS50943"/>
    </source>
</evidence>
<comment type="caution">
    <text evidence="3">The sequence shown here is derived from an EMBL/GenBank/DDBJ whole genome shotgun (WGS) entry which is preliminary data.</text>
</comment>
<gene>
    <name evidence="4" type="ORF">DNK34_04210</name>
    <name evidence="3" type="ORF">DNK44_26025</name>
</gene>
<evidence type="ECO:0000313" key="4">
    <source>
        <dbReference type="EMBL" id="TBV08476.1"/>
    </source>
</evidence>
<keyword evidence="1" id="KW-0238">DNA-binding</keyword>
<dbReference type="OrthoDB" id="6307340at2"/>
<name>A0A4Q9QNX5_9GAMM</name>
<organism evidence="3 6">
    <name type="scientific">Phytopseudomonas dryadis</name>
    <dbReference type="NCBI Taxonomy" id="2487520"/>
    <lineage>
        <taxon>Bacteria</taxon>
        <taxon>Pseudomonadati</taxon>
        <taxon>Pseudomonadota</taxon>
        <taxon>Gammaproteobacteria</taxon>
        <taxon>Pseudomonadales</taxon>
        <taxon>Pseudomonadaceae</taxon>
        <taxon>Phytopseudomonas</taxon>
    </lineage>
</organism>
<evidence type="ECO:0000313" key="3">
    <source>
        <dbReference type="EMBL" id="TBU81903.1"/>
    </source>
</evidence>
<evidence type="ECO:0000256" key="1">
    <source>
        <dbReference type="ARBA" id="ARBA00023125"/>
    </source>
</evidence>
<accession>A0A4Q9QNX5</accession>
<dbReference type="PANTHER" id="PTHR46558:SF11">
    <property type="entry name" value="HTH-TYPE TRANSCRIPTIONAL REGULATOR XRE"/>
    <property type="match status" value="1"/>
</dbReference>
<dbReference type="GO" id="GO:0003677">
    <property type="term" value="F:DNA binding"/>
    <property type="evidence" value="ECO:0007669"/>
    <property type="project" value="UniProtKB-KW"/>
</dbReference>
<feature type="domain" description="HTH cro/C1-type" evidence="2">
    <location>
        <begin position="9"/>
        <end position="61"/>
    </location>
</feature>
<sequence length="117" mass="13478">MSFTERFLQLRKQNGLTQQQMAETVGIHITQVKRYEAGETQPSLEVLKKVAVAFGVTTDWLIFEEGEREPQDELKLKFEAVTHMDEEERRSILVVLDAMILRYQTKRSPPKSAAPTN</sequence>
<dbReference type="EMBL" id="QJUL01000081">
    <property type="protein sequence ID" value="TBU81903.1"/>
    <property type="molecule type" value="Genomic_DNA"/>
</dbReference>
<dbReference type="PANTHER" id="PTHR46558">
    <property type="entry name" value="TRACRIPTIONAL REGULATORY PROTEIN-RELATED-RELATED"/>
    <property type="match status" value="1"/>
</dbReference>
<dbReference type="PROSITE" id="PS50943">
    <property type="entry name" value="HTH_CROC1"/>
    <property type="match status" value="1"/>
</dbReference>